<accession>G0UY15</accession>
<dbReference type="SUPFAM" id="SSF47473">
    <property type="entry name" value="EF-hand"/>
    <property type="match status" value="1"/>
</dbReference>
<organism evidence="4">
    <name type="scientific">Trypanosoma congolense (strain IL3000)</name>
    <dbReference type="NCBI Taxonomy" id="1068625"/>
    <lineage>
        <taxon>Eukaryota</taxon>
        <taxon>Discoba</taxon>
        <taxon>Euglenozoa</taxon>
        <taxon>Kinetoplastea</taxon>
        <taxon>Metakinetoplastina</taxon>
        <taxon>Trypanosomatida</taxon>
        <taxon>Trypanosomatidae</taxon>
        <taxon>Trypanosoma</taxon>
        <taxon>Nannomonas</taxon>
    </lineage>
</organism>
<name>G0UY15_TRYCI</name>
<dbReference type="GO" id="GO:0005509">
    <property type="term" value="F:calcium ion binding"/>
    <property type="evidence" value="ECO:0007669"/>
    <property type="project" value="InterPro"/>
</dbReference>
<evidence type="ECO:0000256" key="2">
    <source>
        <dbReference type="SAM" id="MobiDB-lite"/>
    </source>
</evidence>
<dbReference type="InterPro" id="IPR011992">
    <property type="entry name" value="EF-hand-dom_pair"/>
</dbReference>
<feature type="domain" description="EF-hand" evidence="3">
    <location>
        <begin position="155"/>
        <end position="190"/>
    </location>
</feature>
<gene>
    <name evidence="4" type="ORF">TCIL3000_10_10610</name>
</gene>
<protein>
    <recommendedName>
        <fullName evidence="3">EF-hand domain-containing protein</fullName>
    </recommendedName>
</protein>
<dbReference type="InterPro" id="IPR050230">
    <property type="entry name" value="CALM/Myosin/TropC-like"/>
</dbReference>
<dbReference type="EMBL" id="HE575323">
    <property type="protein sequence ID" value="CCC94282.1"/>
    <property type="molecule type" value="Genomic_DNA"/>
</dbReference>
<dbReference type="PROSITE" id="PS50222">
    <property type="entry name" value="EF_HAND_2"/>
    <property type="match status" value="1"/>
</dbReference>
<sequence>MDERQRRNPRVLTSEVYNDAEVTFSLLENKEKLVSLLDCMTLLRAMGMNPTQDDIDYLRERMAVPVLRLEEWRRNEELKRDKEQRREEMKERKKLPSIAAKKNTKGAGDRSPDGPSQDGQNPQQPVKIVPPEEVKNIDWNIFISCVEEIYRDAALEQEEVLEALKILDAEGSDTITVDKLVELVTTDGESVLNPAEVQQLRSLIPKECSLTELAARLQGTYVPPTKEELERAALEEVERRQRQEAAAKASSDDALQLL</sequence>
<feature type="region of interest" description="Disordered" evidence="2">
    <location>
        <begin position="78"/>
        <end position="130"/>
    </location>
</feature>
<keyword evidence="1" id="KW-0677">Repeat</keyword>
<evidence type="ECO:0000256" key="1">
    <source>
        <dbReference type="ARBA" id="ARBA00022737"/>
    </source>
</evidence>
<dbReference type="Gene3D" id="1.10.238.10">
    <property type="entry name" value="EF-hand"/>
    <property type="match status" value="1"/>
</dbReference>
<evidence type="ECO:0000259" key="3">
    <source>
        <dbReference type="PROSITE" id="PS50222"/>
    </source>
</evidence>
<dbReference type="PANTHER" id="PTHR23048">
    <property type="entry name" value="MYOSIN LIGHT CHAIN 1, 3"/>
    <property type="match status" value="1"/>
</dbReference>
<dbReference type="GO" id="GO:0016460">
    <property type="term" value="C:myosin II complex"/>
    <property type="evidence" value="ECO:0007669"/>
    <property type="project" value="TreeGrafter"/>
</dbReference>
<evidence type="ECO:0000313" key="4">
    <source>
        <dbReference type="EMBL" id="CCC94282.1"/>
    </source>
</evidence>
<feature type="compositionally biased region" description="Basic and acidic residues" evidence="2">
    <location>
        <begin position="78"/>
        <end position="91"/>
    </location>
</feature>
<dbReference type="AlphaFoldDB" id="G0UY15"/>
<proteinExistence type="predicted"/>
<dbReference type="VEuPathDB" id="TriTrypDB:TcIL3000_10_10610"/>
<dbReference type="InterPro" id="IPR002048">
    <property type="entry name" value="EF_hand_dom"/>
</dbReference>
<reference evidence="4" key="1">
    <citation type="journal article" date="2012" name="Proc. Natl. Acad. Sci. U.S.A.">
        <title>Antigenic diversity is generated by distinct evolutionary mechanisms in African trypanosome species.</title>
        <authorList>
            <person name="Jackson A.P."/>
            <person name="Berry A."/>
            <person name="Aslett M."/>
            <person name="Allison H.C."/>
            <person name="Burton P."/>
            <person name="Vavrova-Anderson J."/>
            <person name="Brown R."/>
            <person name="Browne H."/>
            <person name="Corton N."/>
            <person name="Hauser H."/>
            <person name="Gamble J."/>
            <person name="Gilderthorp R."/>
            <person name="Marcello L."/>
            <person name="McQuillan J."/>
            <person name="Otto T.D."/>
            <person name="Quail M.A."/>
            <person name="Sanders M.J."/>
            <person name="van Tonder A."/>
            <person name="Ginger M.L."/>
            <person name="Field M.C."/>
            <person name="Barry J.D."/>
            <person name="Hertz-Fowler C."/>
            <person name="Berriman M."/>
        </authorList>
    </citation>
    <scope>NUCLEOTIDE SEQUENCE</scope>
    <source>
        <strain evidence="4">IL3000</strain>
    </source>
</reference>
<dbReference type="PANTHER" id="PTHR23048:SF0">
    <property type="entry name" value="CALMODULIN LIKE 3"/>
    <property type="match status" value="1"/>
</dbReference>